<name>U1RI40_9ACTO</name>
<feature type="region of interest" description="Disordered" evidence="1">
    <location>
        <begin position="64"/>
        <end position="125"/>
    </location>
</feature>
<accession>U1RI40</accession>
<feature type="region of interest" description="Disordered" evidence="1">
    <location>
        <begin position="1"/>
        <end position="32"/>
    </location>
</feature>
<evidence type="ECO:0000313" key="2">
    <source>
        <dbReference type="EMBL" id="ERH19303.1"/>
    </source>
</evidence>
<protein>
    <submittedName>
        <fullName evidence="2">Uncharacterized protein</fullName>
    </submittedName>
</protein>
<organism evidence="2 3">
    <name type="scientific">Actinomyces johnsonii F0510</name>
    <dbReference type="NCBI Taxonomy" id="1227262"/>
    <lineage>
        <taxon>Bacteria</taxon>
        <taxon>Bacillati</taxon>
        <taxon>Actinomycetota</taxon>
        <taxon>Actinomycetes</taxon>
        <taxon>Actinomycetales</taxon>
        <taxon>Actinomycetaceae</taxon>
        <taxon>Actinomyces</taxon>
    </lineage>
</organism>
<evidence type="ECO:0000256" key="1">
    <source>
        <dbReference type="SAM" id="MobiDB-lite"/>
    </source>
</evidence>
<proteinExistence type="predicted"/>
<comment type="caution">
    <text evidence="2">The sequence shown here is derived from an EMBL/GenBank/DDBJ whole genome shotgun (WGS) entry which is preliminary data.</text>
</comment>
<dbReference type="AlphaFoldDB" id="U1RI40"/>
<dbReference type="EMBL" id="AWSD01000153">
    <property type="protein sequence ID" value="ERH19303.1"/>
    <property type="molecule type" value="Genomic_DNA"/>
</dbReference>
<reference evidence="2 3" key="1">
    <citation type="submission" date="2013-06" db="EMBL/GenBank/DDBJ databases">
        <authorList>
            <person name="Weinstock G."/>
            <person name="Sodergren E."/>
            <person name="Lobos E.A."/>
            <person name="Fulton L."/>
            <person name="Fulton R."/>
            <person name="Courtney L."/>
            <person name="Fronick C."/>
            <person name="O'Laughlin M."/>
            <person name="Godfrey J."/>
            <person name="Wilson R.M."/>
            <person name="Miner T."/>
            <person name="Farmer C."/>
            <person name="Delehaunty K."/>
            <person name="Cordes M."/>
            <person name="Minx P."/>
            <person name="Tomlinson C."/>
            <person name="Chen J."/>
            <person name="Wollam A."/>
            <person name="Pepin K.H."/>
            <person name="Bhonagiri V."/>
            <person name="Zhang X."/>
            <person name="Warren W."/>
            <person name="Mitreva M."/>
            <person name="Mardis E.R."/>
            <person name="Wilson R.K."/>
        </authorList>
    </citation>
    <scope>NUCLEOTIDE SEQUENCE [LARGE SCALE GENOMIC DNA]</scope>
    <source>
        <strain evidence="2 3">F0510</strain>
    </source>
</reference>
<dbReference type="HOGENOM" id="CLU_1583067_0_0_11"/>
<dbReference type="Proteomes" id="UP000016498">
    <property type="component" value="Unassembled WGS sequence"/>
</dbReference>
<feature type="compositionally biased region" description="Basic and acidic residues" evidence="1">
    <location>
        <begin position="95"/>
        <end position="118"/>
    </location>
</feature>
<gene>
    <name evidence="2" type="ORF">HMPREF1549_01499</name>
</gene>
<sequence>MTERIKSQGGRPIPMGTTPHRPHPNSIPLHRTGPKLIRQGVWNNSLCPVGLEYILNVLVKTGGEDDDRQHDREHTHDDADNGHSLVGSTPLVRRQHPEEPHNDRGDSSEKAKTAEDAGHTQTKSPAAKRILLVGPVAEPTSGAVATGLLVVRASGVGAHVAHDYSPYW</sequence>
<evidence type="ECO:0000313" key="3">
    <source>
        <dbReference type="Proteomes" id="UP000016498"/>
    </source>
</evidence>
<feature type="compositionally biased region" description="Basic and acidic residues" evidence="1">
    <location>
        <begin position="67"/>
        <end position="81"/>
    </location>
</feature>